<proteinExistence type="predicted"/>
<protein>
    <submittedName>
        <fullName evidence="2">Unannotated protein</fullName>
    </submittedName>
</protein>
<organism evidence="2">
    <name type="scientific">freshwater metagenome</name>
    <dbReference type="NCBI Taxonomy" id="449393"/>
    <lineage>
        <taxon>unclassified sequences</taxon>
        <taxon>metagenomes</taxon>
        <taxon>ecological metagenomes</taxon>
    </lineage>
</organism>
<evidence type="ECO:0000313" key="3">
    <source>
        <dbReference type="EMBL" id="CAB4650142.1"/>
    </source>
</evidence>
<dbReference type="EMBL" id="CAEZTX010000026">
    <property type="protein sequence ID" value="CAB4580219.1"/>
    <property type="molecule type" value="Genomic_DNA"/>
</dbReference>
<dbReference type="InterPro" id="IPR044044">
    <property type="entry name" value="DUF5679"/>
</dbReference>
<dbReference type="Pfam" id="PF18930">
    <property type="entry name" value="DUF5679"/>
    <property type="match status" value="1"/>
</dbReference>
<dbReference type="AlphaFoldDB" id="A0A6J6EY46"/>
<dbReference type="EMBL" id="CAEZWL010000007">
    <property type="protein sequence ID" value="CAB4650142.1"/>
    <property type="molecule type" value="Genomic_DNA"/>
</dbReference>
<gene>
    <name evidence="2" type="ORF">UFOPK1755_00454</name>
    <name evidence="3" type="ORF">UFOPK2243_00431</name>
</gene>
<accession>A0A6J6EY46</accession>
<feature type="domain" description="DUF5679" evidence="1">
    <location>
        <begin position="13"/>
        <end position="51"/>
    </location>
</feature>
<sequence>MAETNEAYKGDAYCVKCKAKRDFEGMVHISDSGRRMAKGKCPVCGTTVNRILGKAQ</sequence>
<reference evidence="2" key="1">
    <citation type="submission" date="2020-05" db="EMBL/GenBank/DDBJ databases">
        <authorList>
            <person name="Chiriac C."/>
            <person name="Salcher M."/>
            <person name="Ghai R."/>
            <person name="Kavagutti S V."/>
        </authorList>
    </citation>
    <scope>NUCLEOTIDE SEQUENCE</scope>
</reference>
<name>A0A6J6EY46_9ZZZZ</name>
<evidence type="ECO:0000259" key="1">
    <source>
        <dbReference type="Pfam" id="PF18930"/>
    </source>
</evidence>
<evidence type="ECO:0000313" key="2">
    <source>
        <dbReference type="EMBL" id="CAB4580219.1"/>
    </source>
</evidence>